<evidence type="ECO:0000313" key="4">
    <source>
        <dbReference type="EMBL" id="PWN06345.1"/>
    </source>
</evidence>
<dbReference type="Pfam" id="PF02894">
    <property type="entry name" value="GFO_IDH_MocA_C"/>
    <property type="match status" value="1"/>
</dbReference>
<proteinExistence type="predicted"/>
<organism evidence="4 5">
    <name type="scientific">Rhodohalobacter mucosus</name>
    <dbReference type="NCBI Taxonomy" id="2079485"/>
    <lineage>
        <taxon>Bacteria</taxon>
        <taxon>Pseudomonadati</taxon>
        <taxon>Balneolota</taxon>
        <taxon>Balneolia</taxon>
        <taxon>Balneolales</taxon>
        <taxon>Balneolaceae</taxon>
        <taxon>Rhodohalobacter</taxon>
    </lineage>
</organism>
<dbReference type="EMBL" id="QGGB01000007">
    <property type="protein sequence ID" value="PWN06345.1"/>
    <property type="molecule type" value="Genomic_DNA"/>
</dbReference>
<dbReference type="InterPro" id="IPR050463">
    <property type="entry name" value="Gfo/Idh/MocA_oxidrdct_glycsds"/>
</dbReference>
<accession>A0A316TTP4</accession>
<gene>
    <name evidence="4" type="ORF">DDZ15_11025</name>
</gene>
<evidence type="ECO:0000313" key="5">
    <source>
        <dbReference type="Proteomes" id="UP000245533"/>
    </source>
</evidence>
<dbReference type="PANTHER" id="PTHR43818">
    <property type="entry name" value="BCDNA.GH03377"/>
    <property type="match status" value="1"/>
</dbReference>
<dbReference type="GO" id="GO:0016491">
    <property type="term" value="F:oxidoreductase activity"/>
    <property type="evidence" value="ECO:0007669"/>
    <property type="project" value="UniProtKB-KW"/>
</dbReference>
<dbReference type="InterPro" id="IPR000683">
    <property type="entry name" value="Gfo/Idh/MocA-like_OxRdtase_N"/>
</dbReference>
<dbReference type="SUPFAM" id="SSF55347">
    <property type="entry name" value="Glyceraldehyde-3-phosphate dehydrogenase-like, C-terminal domain"/>
    <property type="match status" value="1"/>
</dbReference>
<dbReference type="RefSeq" id="WP_109647138.1">
    <property type="nucleotide sequence ID" value="NZ_QGGB01000007.1"/>
</dbReference>
<dbReference type="SUPFAM" id="SSF51735">
    <property type="entry name" value="NAD(P)-binding Rossmann-fold domains"/>
    <property type="match status" value="1"/>
</dbReference>
<dbReference type="PROSITE" id="PS51318">
    <property type="entry name" value="TAT"/>
    <property type="match status" value="1"/>
</dbReference>
<dbReference type="InterPro" id="IPR004104">
    <property type="entry name" value="Gfo/Idh/MocA-like_OxRdtase_C"/>
</dbReference>
<dbReference type="Gene3D" id="3.40.50.720">
    <property type="entry name" value="NAD(P)-binding Rossmann-like Domain"/>
    <property type="match status" value="1"/>
</dbReference>
<evidence type="ECO:0000259" key="2">
    <source>
        <dbReference type="Pfam" id="PF01408"/>
    </source>
</evidence>
<protein>
    <submittedName>
        <fullName evidence="4">Oxidoreductase</fullName>
    </submittedName>
</protein>
<dbReference type="InterPro" id="IPR006311">
    <property type="entry name" value="TAT_signal"/>
</dbReference>
<dbReference type="PANTHER" id="PTHR43818:SF11">
    <property type="entry name" value="BCDNA.GH03377"/>
    <property type="match status" value="1"/>
</dbReference>
<dbReference type="GO" id="GO:0000166">
    <property type="term" value="F:nucleotide binding"/>
    <property type="evidence" value="ECO:0007669"/>
    <property type="project" value="InterPro"/>
</dbReference>
<dbReference type="AlphaFoldDB" id="A0A316TTP4"/>
<dbReference type="OrthoDB" id="9771072at2"/>
<dbReference type="Proteomes" id="UP000245533">
    <property type="component" value="Unassembled WGS sequence"/>
</dbReference>
<keyword evidence="1" id="KW-0560">Oxidoreductase</keyword>
<reference evidence="4 5" key="1">
    <citation type="submission" date="2018-05" db="EMBL/GenBank/DDBJ databases">
        <title>Rhodohalobacter halophilus gen. nov., sp. nov., a moderately halophilic member of the family Balneolaceae.</title>
        <authorList>
            <person name="Liu Z.-W."/>
        </authorList>
    </citation>
    <scope>NUCLEOTIDE SEQUENCE [LARGE SCALE GENOMIC DNA]</scope>
    <source>
        <strain evidence="4 5">8A47</strain>
    </source>
</reference>
<feature type="domain" description="Gfo/Idh/MocA-like oxidoreductase C-terminal" evidence="3">
    <location>
        <begin position="245"/>
        <end position="419"/>
    </location>
</feature>
<comment type="caution">
    <text evidence="4">The sequence shown here is derived from an EMBL/GenBank/DDBJ whole genome shotgun (WGS) entry which is preliminary data.</text>
</comment>
<dbReference type="Gene3D" id="3.30.360.10">
    <property type="entry name" value="Dihydrodipicolinate Reductase, domain 2"/>
    <property type="match status" value="1"/>
</dbReference>
<dbReference type="InterPro" id="IPR036291">
    <property type="entry name" value="NAD(P)-bd_dom_sf"/>
</dbReference>
<dbReference type="Pfam" id="PF01408">
    <property type="entry name" value="GFO_IDH_MocA"/>
    <property type="match status" value="1"/>
</dbReference>
<sequence>MSNKEKPELSRKSFLKKAGFGAAALMGLPVFTEKSHGNHFLLSRSKRKAEKFSANDQVNLALIGAGGMGQGNTFTALNVDGTRLVAACDLYDSRLNRCREHWGDDLFISRDYREILNRSDVDAVIVATTDHWHERITVAALEAGKPVYLEKPMTQTVEEGHRLIEAERRTGVPLIVGSQRTSSILYEKARDLIDDGEIGELNFVEAYWDRRSAIGAWQYSIPPGANSRNVDWERFRQGLPPMDFNATHFFRWRNYDDYGTGVAGDLFVHLFSGLHLITGSVGPNRVMGTGGLRYWEDGRDAEDMVLGLFDYPETEKHPAFNLALRVNFADGSGGGSSIKLVGSDGVIEIGWNTVTLRKWREPDAPGMSIGDFDASTREEFQEYYAERYPETRAKIIEPNEFVYRAPDGYNDRYDHFVNWMSAIRDGASVVQDSTFGLRAAGPALLTSVSLREKRSIDWDPTAMRAG</sequence>
<keyword evidence="5" id="KW-1185">Reference proteome</keyword>
<name>A0A316TTP4_9BACT</name>
<evidence type="ECO:0000259" key="3">
    <source>
        <dbReference type="Pfam" id="PF02894"/>
    </source>
</evidence>
<feature type="domain" description="Gfo/Idh/MocA-like oxidoreductase N-terminal" evidence="2">
    <location>
        <begin position="59"/>
        <end position="177"/>
    </location>
</feature>
<evidence type="ECO:0000256" key="1">
    <source>
        <dbReference type="ARBA" id="ARBA00023002"/>
    </source>
</evidence>